<gene>
    <name evidence="5" type="ORF">GCM10010191_61210</name>
</gene>
<dbReference type="InterPro" id="IPR051120">
    <property type="entry name" value="ABC_AA/LPS_Transport"/>
</dbReference>
<dbReference type="Pfam" id="PF12399">
    <property type="entry name" value="BCA_ABC_TP_C"/>
    <property type="match status" value="1"/>
</dbReference>
<dbReference type="Proteomes" id="UP001501231">
    <property type="component" value="Unassembled WGS sequence"/>
</dbReference>
<keyword evidence="3 5" id="KW-0067">ATP-binding</keyword>
<dbReference type="PANTHER" id="PTHR45772">
    <property type="entry name" value="CONSERVED COMPONENT OF ABC TRANSPORTER FOR NATURAL AMINO ACIDS-RELATED"/>
    <property type="match status" value="1"/>
</dbReference>
<comment type="caution">
    <text evidence="5">The sequence shown here is derived from an EMBL/GenBank/DDBJ whole genome shotgun (WGS) entry which is preliminary data.</text>
</comment>
<evidence type="ECO:0000259" key="4">
    <source>
        <dbReference type="PROSITE" id="PS50893"/>
    </source>
</evidence>
<dbReference type="PANTHER" id="PTHR45772:SF7">
    <property type="entry name" value="AMINO ACID ABC TRANSPORTER ATP-BINDING PROTEIN"/>
    <property type="match status" value="1"/>
</dbReference>
<evidence type="ECO:0000256" key="2">
    <source>
        <dbReference type="ARBA" id="ARBA00022741"/>
    </source>
</evidence>
<dbReference type="RefSeq" id="WP_344593592.1">
    <property type="nucleotide sequence ID" value="NZ_BAAARW010000022.1"/>
</dbReference>
<proteinExistence type="predicted"/>
<dbReference type="EMBL" id="BAAARW010000022">
    <property type="protein sequence ID" value="GAA2437893.1"/>
    <property type="molecule type" value="Genomic_DNA"/>
</dbReference>
<dbReference type="CDD" id="cd03219">
    <property type="entry name" value="ABC_Mj1267_LivG_branched"/>
    <property type="match status" value="1"/>
</dbReference>
<evidence type="ECO:0000256" key="3">
    <source>
        <dbReference type="ARBA" id="ARBA00022840"/>
    </source>
</evidence>
<dbReference type="PROSITE" id="PS50893">
    <property type="entry name" value="ABC_TRANSPORTER_2"/>
    <property type="match status" value="1"/>
</dbReference>
<sequence>MSGELLQVSGLSLSYGSLRAVDDVSFTVREGEVVSVIGPNGSGKTTTINLISGLLAPHAGRIVFAGREIQGHKAHRVAKAGIARTFQNGRVFGNLTVAANVEVALHATRRASRPLSTWSDTPVARWAPLFLEAVASLVGGPRRRREQEEVRRLVAEQLDRFPDRLPERAEHSAHTLSYANRRRTEIARALVPNPRLLLLDEPTAGMNPAETDEIMRKLLELKEAGQTMLLVEHKMDLVNAVSDRVVVLDGGKLLVDGAPEVVQADPRVIEAYLGRRRAPVTDD</sequence>
<keyword evidence="6" id="KW-1185">Reference proteome</keyword>
<reference evidence="5 6" key="1">
    <citation type="journal article" date="2019" name="Int. J. Syst. Evol. Microbiol.">
        <title>The Global Catalogue of Microorganisms (GCM) 10K type strain sequencing project: providing services to taxonomists for standard genome sequencing and annotation.</title>
        <authorList>
            <consortium name="The Broad Institute Genomics Platform"/>
            <consortium name="The Broad Institute Genome Sequencing Center for Infectious Disease"/>
            <person name="Wu L."/>
            <person name="Ma J."/>
        </authorList>
    </citation>
    <scope>NUCLEOTIDE SEQUENCE [LARGE SCALE GENOMIC DNA]</scope>
    <source>
        <strain evidence="5 6">JCM 3325</strain>
    </source>
</reference>
<dbReference type="InterPro" id="IPR032823">
    <property type="entry name" value="BCA_ABC_TP_C"/>
</dbReference>
<feature type="domain" description="ABC transporter" evidence="4">
    <location>
        <begin position="6"/>
        <end position="275"/>
    </location>
</feature>
<organism evidence="5 6">
    <name type="scientific">Actinomadura vinacea</name>
    <dbReference type="NCBI Taxonomy" id="115336"/>
    <lineage>
        <taxon>Bacteria</taxon>
        <taxon>Bacillati</taxon>
        <taxon>Actinomycetota</taxon>
        <taxon>Actinomycetes</taxon>
        <taxon>Streptosporangiales</taxon>
        <taxon>Thermomonosporaceae</taxon>
        <taxon>Actinomadura</taxon>
    </lineage>
</organism>
<keyword evidence="2" id="KW-0547">Nucleotide-binding</keyword>
<dbReference type="SMART" id="SM00382">
    <property type="entry name" value="AAA"/>
    <property type="match status" value="1"/>
</dbReference>
<evidence type="ECO:0000313" key="6">
    <source>
        <dbReference type="Proteomes" id="UP001501231"/>
    </source>
</evidence>
<name>A0ABN3JSB7_9ACTN</name>
<evidence type="ECO:0000313" key="5">
    <source>
        <dbReference type="EMBL" id="GAA2437893.1"/>
    </source>
</evidence>
<evidence type="ECO:0000256" key="1">
    <source>
        <dbReference type="ARBA" id="ARBA00022448"/>
    </source>
</evidence>
<dbReference type="InterPro" id="IPR027417">
    <property type="entry name" value="P-loop_NTPase"/>
</dbReference>
<accession>A0ABN3JSB7</accession>
<protein>
    <submittedName>
        <fullName evidence="5">ABC transporter ATP-binding protein</fullName>
    </submittedName>
</protein>
<keyword evidence="1" id="KW-0813">Transport</keyword>
<dbReference type="GO" id="GO:0005524">
    <property type="term" value="F:ATP binding"/>
    <property type="evidence" value="ECO:0007669"/>
    <property type="project" value="UniProtKB-KW"/>
</dbReference>
<dbReference type="Gene3D" id="3.40.50.300">
    <property type="entry name" value="P-loop containing nucleotide triphosphate hydrolases"/>
    <property type="match status" value="1"/>
</dbReference>
<dbReference type="SUPFAM" id="SSF52540">
    <property type="entry name" value="P-loop containing nucleoside triphosphate hydrolases"/>
    <property type="match status" value="1"/>
</dbReference>
<dbReference type="InterPro" id="IPR003439">
    <property type="entry name" value="ABC_transporter-like_ATP-bd"/>
</dbReference>
<dbReference type="Pfam" id="PF00005">
    <property type="entry name" value="ABC_tran"/>
    <property type="match status" value="1"/>
</dbReference>
<dbReference type="InterPro" id="IPR003593">
    <property type="entry name" value="AAA+_ATPase"/>
</dbReference>